<feature type="region of interest" description="Disordered" evidence="1">
    <location>
        <begin position="55"/>
        <end position="81"/>
    </location>
</feature>
<dbReference type="AlphaFoldDB" id="A0AAD8W9C2"/>
<protein>
    <submittedName>
        <fullName evidence="2">Uncharacterized protein</fullName>
    </submittedName>
</protein>
<keyword evidence="3" id="KW-1185">Reference proteome</keyword>
<sequence length="98" mass="10403">MPLAAPRRRCSVSHPAPADSHGDSASTHLAGRFPCHGGRSLLVFHGHRLIPPWGASTGRRRCCTPATRTRPAEGISRRRQGDDARLVPAAAFLASSSA</sequence>
<dbReference type="EMBL" id="JAUUTY010000004">
    <property type="protein sequence ID" value="KAK1645662.1"/>
    <property type="molecule type" value="Genomic_DNA"/>
</dbReference>
<gene>
    <name evidence="2" type="ORF">QYE76_063467</name>
</gene>
<organism evidence="2 3">
    <name type="scientific">Lolium multiflorum</name>
    <name type="common">Italian ryegrass</name>
    <name type="synonym">Lolium perenne subsp. multiflorum</name>
    <dbReference type="NCBI Taxonomy" id="4521"/>
    <lineage>
        <taxon>Eukaryota</taxon>
        <taxon>Viridiplantae</taxon>
        <taxon>Streptophyta</taxon>
        <taxon>Embryophyta</taxon>
        <taxon>Tracheophyta</taxon>
        <taxon>Spermatophyta</taxon>
        <taxon>Magnoliopsida</taxon>
        <taxon>Liliopsida</taxon>
        <taxon>Poales</taxon>
        <taxon>Poaceae</taxon>
        <taxon>BOP clade</taxon>
        <taxon>Pooideae</taxon>
        <taxon>Poodae</taxon>
        <taxon>Poeae</taxon>
        <taxon>Poeae Chloroplast Group 2 (Poeae type)</taxon>
        <taxon>Loliodinae</taxon>
        <taxon>Loliinae</taxon>
        <taxon>Lolium</taxon>
    </lineage>
</organism>
<proteinExistence type="predicted"/>
<evidence type="ECO:0000313" key="2">
    <source>
        <dbReference type="EMBL" id="KAK1645662.1"/>
    </source>
</evidence>
<dbReference type="Proteomes" id="UP001231189">
    <property type="component" value="Unassembled WGS sequence"/>
</dbReference>
<accession>A0AAD8W9C2</accession>
<comment type="caution">
    <text evidence="2">The sequence shown here is derived from an EMBL/GenBank/DDBJ whole genome shotgun (WGS) entry which is preliminary data.</text>
</comment>
<reference evidence="2" key="1">
    <citation type="submission" date="2023-07" db="EMBL/GenBank/DDBJ databases">
        <title>A chromosome-level genome assembly of Lolium multiflorum.</title>
        <authorList>
            <person name="Chen Y."/>
            <person name="Copetti D."/>
            <person name="Kolliker R."/>
            <person name="Studer B."/>
        </authorList>
    </citation>
    <scope>NUCLEOTIDE SEQUENCE</scope>
    <source>
        <strain evidence="2">02402/16</strain>
        <tissue evidence="2">Leaf</tissue>
    </source>
</reference>
<evidence type="ECO:0000313" key="3">
    <source>
        <dbReference type="Proteomes" id="UP001231189"/>
    </source>
</evidence>
<evidence type="ECO:0000256" key="1">
    <source>
        <dbReference type="SAM" id="MobiDB-lite"/>
    </source>
</evidence>
<feature type="compositionally biased region" description="Basic residues" evidence="1">
    <location>
        <begin position="1"/>
        <end position="11"/>
    </location>
</feature>
<feature type="region of interest" description="Disordered" evidence="1">
    <location>
        <begin position="1"/>
        <end position="30"/>
    </location>
</feature>
<name>A0AAD8W9C2_LOLMU</name>